<feature type="compositionally biased region" description="Pro residues" evidence="1">
    <location>
        <begin position="305"/>
        <end position="324"/>
    </location>
</feature>
<sequence length="324" mass="36850">MHKGGIDIEIRGECPRHGKSKINMYGADYGENVMARQMQCGCFPLGVHEVWVAMKSVHRGLLLFDIDVECLNWKCRCTDTTLLLSNREGRHIVEESVSKKCCSSPRLNFTHFGMRFVRAPLRASERELEFEVPISAVYWSHDSVGTRFNDGRTLQQGVDDLTAGRVSAGDIPAFDVIVHQTRLHALGNRRLAMFKKADEFFRRNPHRRRTCFLGPKQDRIRVRLNMNTLTQPPHKPKFTTAMNNRGETVMYRATSPAPAPMARCGICKRVRCGCRRPRSGFDIENLSDGEDADIIVTQEDLRDYPIPPSPLIPPARTPSPFPRF</sequence>
<dbReference type="Proteomes" id="UP000041254">
    <property type="component" value="Unassembled WGS sequence"/>
</dbReference>
<feature type="region of interest" description="Disordered" evidence="1">
    <location>
        <begin position="303"/>
        <end position="324"/>
    </location>
</feature>
<keyword evidence="3" id="KW-1185">Reference proteome</keyword>
<protein>
    <submittedName>
        <fullName evidence="2">Uncharacterized protein</fullName>
    </submittedName>
</protein>
<evidence type="ECO:0000313" key="3">
    <source>
        <dbReference type="Proteomes" id="UP000041254"/>
    </source>
</evidence>
<dbReference type="EMBL" id="CDMY01000257">
    <property type="protein sequence ID" value="CEL97837.1"/>
    <property type="molecule type" value="Genomic_DNA"/>
</dbReference>
<accession>A0A0G4ELK0</accession>
<proteinExistence type="predicted"/>
<name>A0A0G4ELK0_VITBC</name>
<evidence type="ECO:0000256" key="1">
    <source>
        <dbReference type="SAM" id="MobiDB-lite"/>
    </source>
</evidence>
<organism evidence="2 3">
    <name type="scientific">Vitrella brassicaformis (strain CCMP3155)</name>
    <dbReference type="NCBI Taxonomy" id="1169540"/>
    <lineage>
        <taxon>Eukaryota</taxon>
        <taxon>Sar</taxon>
        <taxon>Alveolata</taxon>
        <taxon>Colpodellida</taxon>
        <taxon>Vitrellaceae</taxon>
        <taxon>Vitrella</taxon>
    </lineage>
</organism>
<dbReference type="AlphaFoldDB" id="A0A0G4ELK0"/>
<dbReference type="InParanoid" id="A0A0G4ELK0"/>
<reference evidence="2 3" key="1">
    <citation type="submission" date="2014-11" db="EMBL/GenBank/DDBJ databases">
        <authorList>
            <person name="Zhu J."/>
            <person name="Qi W."/>
            <person name="Song R."/>
        </authorList>
    </citation>
    <scope>NUCLEOTIDE SEQUENCE [LARGE SCALE GENOMIC DNA]</scope>
</reference>
<evidence type="ECO:0000313" key="2">
    <source>
        <dbReference type="EMBL" id="CEL97837.1"/>
    </source>
</evidence>
<dbReference type="VEuPathDB" id="CryptoDB:Vbra_5088"/>
<gene>
    <name evidence="2" type="ORF">Vbra_5088</name>
</gene>